<evidence type="ECO:0000313" key="1">
    <source>
        <dbReference type="EMBL" id="GAA4339626.1"/>
    </source>
</evidence>
<dbReference type="RefSeq" id="WP_345213998.1">
    <property type="nucleotide sequence ID" value="NZ_BAABFT010000023.1"/>
</dbReference>
<gene>
    <name evidence="1" type="ORF">GCM10023149_50440</name>
</gene>
<protein>
    <submittedName>
        <fullName evidence="1">Uncharacterized protein</fullName>
    </submittedName>
</protein>
<dbReference type="EMBL" id="BAABFT010000023">
    <property type="protein sequence ID" value="GAA4339626.1"/>
    <property type="molecule type" value="Genomic_DNA"/>
</dbReference>
<evidence type="ECO:0000313" key="2">
    <source>
        <dbReference type="Proteomes" id="UP001500582"/>
    </source>
</evidence>
<name>A0ABP8HI25_9SPHI</name>
<keyword evidence="2" id="KW-1185">Reference proteome</keyword>
<accession>A0ABP8HI25</accession>
<proteinExistence type="predicted"/>
<comment type="caution">
    <text evidence="1">The sequence shown here is derived from an EMBL/GenBank/DDBJ whole genome shotgun (WGS) entry which is preliminary data.</text>
</comment>
<organism evidence="1 2">
    <name type="scientific">Mucilaginibacter gynuensis</name>
    <dbReference type="NCBI Taxonomy" id="1302236"/>
    <lineage>
        <taxon>Bacteria</taxon>
        <taxon>Pseudomonadati</taxon>
        <taxon>Bacteroidota</taxon>
        <taxon>Sphingobacteriia</taxon>
        <taxon>Sphingobacteriales</taxon>
        <taxon>Sphingobacteriaceae</taxon>
        <taxon>Mucilaginibacter</taxon>
    </lineage>
</organism>
<sequence length="208" mass="23893">MADLLTRLGVPTDIRSWFDIEDSLFTFGDDHEHFGETFHRVPTTKNLWTAGNHQSPEVIITFSAMEAVAYLTLNCHLYSKPYNLLFIAIGNLPHSWQLEWIRLRYKNRKFTLVLGKDLLGRLCDVFIAARICNKVIKMTYTDAMVKMSYRGNSHIFDPETITLGKVERVLGIRTRIRTKKPASANSFLEQLSIAAQVRPEKCAQICEK</sequence>
<dbReference type="Proteomes" id="UP001500582">
    <property type="component" value="Unassembled WGS sequence"/>
</dbReference>
<reference evidence="2" key="1">
    <citation type="journal article" date="2019" name="Int. J. Syst. Evol. Microbiol.">
        <title>The Global Catalogue of Microorganisms (GCM) 10K type strain sequencing project: providing services to taxonomists for standard genome sequencing and annotation.</title>
        <authorList>
            <consortium name="The Broad Institute Genomics Platform"/>
            <consortium name="The Broad Institute Genome Sequencing Center for Infectious Disease"/>
            <person name="Wu L."/>
            <person name="Ma J."/>
        </authorList>
    </citation>
    <scope>NUCLEOTIDE SEQUENCE [LARGE SCALE GENOMIC DNA]</scope>
    <source>
        <strain evidence="2">JCM 17705</strain>
    </source>
</reference>